<dbReference type="EMBL" id="FNJU01000005">
    <property type="protein sequence ID" value="SDP68347.1"/>
    <property type="molecule type" value="Genomic_DNA"/>
</dbReference>
<dbReference type="STRING" id="930152.SAMN05216565_10592"/>
<evidence type="ECO:0000256" key="1">
    <source>
        <dbReference type="SAM" id="MobiDB-lite"/>
    </source>
</evidence>
<sequence length="101" mass="12009">MENEFKGFDDEVHHRGERHKRREHSSHKRGAKTFRRGRALAFLEMMNLKRSTIKQQLDAPEFQSINQILIGELKAIDMVINEFTQLFEIHENETKDPCQDE</sequence>
<gene>
    <name evidence="2" type="ORF">SAMN05216565_10592</name>
</gene>
<feature type="compositionally biased region" description="Basic residues" evidence="1">
    <location>
        <begin position="15"/>
        <end position="32"/>
    </location>
</feature>
<evidence type="ECO:0000313" key="3">
    <source>
        <dbReference type="Proteomes" id="UP000199159"/>
    </source>
</evidence>
<dbReference type="AlphaFoldDB" id="A0A1H0UQ55"/>
<feature type="region of interest" description="Disordered" evidence="1">
    <location>
        <begin position="1"/>
        <end position="32"/>
    </location>
</feature>
<dbReference type="OrthoDB" id="2617663at2"/>
<accession>A0A1H0UQ55</accession>
<feature type="compositionally biased region" description="Basic and acidic residues" evidence="1">
    <location>
        <begin position="1"/>
        <end position="14"/>
    </location>
</feature>
<dbReference type="RefSeq" id="WP_090854270.1">
    <property type="nucleotide sequence ID" value="NZ_FNJU01000005.1"/>
</dbReference>
<name>A0A1H0UQ55_9BACI</name>
<protein>
    <submittedName>
        <fullName evidence="2">Uncharacterized protein</fullName>
    </submittedName>
</protein>
<reference evidence="3" key="1">
    <citation type="submission" date="2016-10" db="EMBL/GenBank/DDBJ databases">
        <authorList>
            <person name="Varghese N."/>
            <person name="Submissions S."/>
        </authorList>
    </citation>
    <scope>NUCLEOTIDE SEQUENCE [LARGE SCALE GENOMIC DNA]</scope>
    <source>
        <strain evidence="3">IBRC-M10078</strain>
    </source>
</reference>
<dbReference type="Proteomes" id="UP000199159">
    <property type="component" value="Unassembled WGS sequence"/>
</dbReference>
<proteinExistence type="predicted"/>
<keyword evidence="3" id="KW-1185">Reference proteome</keyword>
<evidence type="ECO:0000313" key="2">
    <source>
        <dbReference type="EMBL" id="SDP68347.1"/>
    </source>
</evidence>
<organism evidence="2 3">
    <name type="scientific">Litchfieldia salsa</name>
    <dbReference type="NCBI Taxonomy" id="930152"/>
    <lineage>
        <taxon>Bacteria</taxon>
        <taxon>Bacillati</taxon>
        <taxon>Bacillota</taxon>
        <taxon>Bacilli</taxon>
        <taxon>Bacillales</taxon>
        <taxon>Bacillaceae</taxon>
        <taxon>Litchfieldia</taxon>
    </lineage>
</organism>